<evidence type="ECO:0000313" key="4">
    <source>
        <dbReference type="Proteomes" id="UP001148838"/>
    </source>
</evidence>
<dbReference type="Proteomes" id="UP001148838">
    <property type="component" value="Unassembled WGS sequence"/>
</dbReference>
<dbReference type="PANTHER" id="PTHR19303">
    <property type="entry name" value="TRANSPOSON"/>
    <property type="match status" value="1"/>
</dbReference>
<protein>
    <recommendedName>
        <fullName evidence="2">DDE-1 domain-containing protein</fullName>
    </recommendedName>
</protein>
<comment type="caution">
    <text evidence="3">The sequence shown here is derived from an EMBL/GenBank/DDBJ whole genome shotgun (WGS) entry which is preliminary data.</text>
</comment>
<evidence type="ECO:0000259" key="2">
    <source>
        <dbReference type="Pfam" id="PF03184"/>
    </source>
</evidence>
<organism evidence="3 4">
    <name type="scientific">Periplaneta americana</name>
    <name type="common">American cockroach</name>
    <name type="synonym">Blatta americana</name>
    <dbReference type="NCBI Taxonomy" id="6978"/>
    <lineage>
        <taxon>Eukaryota</taxon>
        <taxon>Metazoa</taxon>
        <taxon>Ecdysozoa</taxon>
        <taxon>Arthropoda</taxon>
        <taxon>Hexapoda</taxon>
        <taxon>Insecta</taxon>
        <taxon>Pterygota</taxon>
        <taxon>Neoptera</taxon>
        <taxon>Polyneoptera</taxon>
        <taxon>Dictyoptera</taxon>
        <taxon>Blattodea</taxon>
        <taxon>Blattoidea</taxon>
        <taxon>Blattidae</taxon>
        <taxon>Blattinae</taxon>
        <taxon>Periplaneta</taxon>
    </lineage>
</organism>
<evidence type="ECO:0000256" key="1">
    <source>
        <dbReference type="SAM" id="MobiDB-lite"/>
    </source>
</evidence>
<feature type="compositionally biased region" description="Basic residues" evidence="1">
    <location>
        <begin position="399"/>
        <end position="413"/>
    </location>
</feature>
<reference evidence="3 4" key="1">
    <citation type="journal article" date="2022" name="Allergy">
        <title>Genome assembly and annotation of Periplaneta americana reveal a comprehensive cockroach allergen profile.</title>
        <authorList>
            <person name="Wang L."/>
            <person name="Xiong Q."/>
            <person name="Saelim N."/>
            <person name="Wang L."/>
            <person name="Nong W."/>
            <person name="Wan A.T."/>
            <person name="Shi M."/>
            <person name="Liu X."/>
            <person name="Cao Q."/>
            <person name="Hui J.H.L."/>
            <person name="Sookrung N."/>
            <person name="Leung T.F."/>
            <person name="Tungtrongchitr A."/>
            <person name="Tsui S.K.W."/>
        </authorList>
    </citation>
    <scope>NUCLEOTIDE SEQUENCE [LARGE SCALE GENOMIC DNA]</scope>
    <source>
        <strain evidence="3">PWHHKU_190912</strain>
    </source>
</reference>
<keyword evidence="4" id="KW-1185">Reference proteome</keyword>
<accession>A0ABQ8S5A6</accession>
<dbReference type="PANTHER" id="PTHR19303:SF74">
    <property type="entry name" value="POGO TRANSPOSABLE ELEMENT WITH KRAB DOMAIN"/>
    <property type="match status" value="1"/>
</dbReference>
<dbReference type="Pfam" id="PF03184">
    <property type="entry name" value="DDE_1"/>
    <property type="match status" value="1"/>
</dbReference>
<feature type="domain" description="DDE-1" evidence="2">
    <location>
        <begin position="83"/>
        <end position="219"/>
    </location>
</feature>
<dbReference type="Gene3D" id="3.30.420.10">
    <property type="entry name" value="Ribonuclease H-like superfamily/Ribonuclease H"/>
    <property type="match status" value="1"/>
</dbReference>
<proteinExistence type="predicted"/>
<dbReference type="InterPro" id="IPR036397">
    <property type="entry name" value="RNaseH_sf"/>
</dbReference>
<name>A0ABQ8S5A6_PERAM</name>
<sequence length="551" mass="61171">MLSLFGNHAAHHLPRALGFNRENVGKFFDLLLEAYNKHNYPEDRVYNVDETGLTIVQSKIPYVIGRKGKRQVGALTSAERGATITVIACMSASGHFVPPAVIFPRKNMSDQLMRGSPPGAVGFAHPSGWVQSNIFAQWLMHFIEKVAPKEESPVLLILDGHYSHVRNLDVIDMARANHITIISLPPHSSHKMQPLDKTFMGPLRNYYSEEIRLWLRKNQRPVTVYDIMELFGKAYLKVQTGKIAVNDFKETGICPPNRNIFSDADFLAAVAESGKTCNKDGNMSASLQQSVPQPSTSSQQLASISPPVKSDQPETPSQLPGPSTASLVSPFDISPLPVASKKASNHGAKSAGSCLITGTPYKCGLSESLHKTTARLQSTKRCLNLDEVEAGGKTQVDLKRKKNKGKGKGKARKSQQENFDSEPNVGMNQEGQAFKYVREKFPKLSDAKVKEGSVLVIVDAITSVAVNDDIFSISERIERFVFDIMNGSAQHYSTRTKYLSRITQLHTLRCNVTMNGPGFLRYVRCCTRQAHKRRTARHMPYTVIRNNFTFP</sequence>
<feature type="region of interest" description="Disordered" evidence="1">
    <location>
        <begin position="396"/>
        <end position="427"/>
    </location>
</feature>
<evidence type="ECO:0000313" key="3">
    <source>
        <dbReference type="EMBL" id="KAJ4429070.1"/>
    </source>
</evidence>
<feature type="compositionally biased region" description="Low complexity" evidence="1">
    <location>
        <begin position="286"/>
        <end position="301"/>
    </location>
</feature>
<dbReference type="InterPro" id="IPR050863">
    <property type="entry name" value="CenT-Element_Derived"/>
</dbReference>
<gene>
    <name evidence="3" type="ORF">ANN_26071</name>
</gene>
<dbReference type="InterPro" id="IPR004875">
    <property type="entry name" value="DDE_SF_endonuclease_dom"/>
</dbReference>
<dbReference type="EMBL" id="JAJSOF020000036">
    <property type="protein sequence ID" value="KAJ4429070.1"/>
    <property type="molecule type" value="Genomic_DNA"/>
</dbReference>
<feature type="compositionally biased region" description="Polar residues" evidence="1">
    <location>
        <begin position="313"/>
        <end position="327"/>
    </location>
</feature>
<feature type="region of interest" description="Disordered" evidence="1">
    <location>
        <begin position="280"/>
        <end position="328"/>
    </location>
</feature>